<gene>
    <name evidence="4" type="ORF">RCC_03447</name>
</gene>
<dbReference type="RefSeq" id="XP_023624501.1">
    <property type="nucleotide sequence ID" value="XM_023768733.1"/>
</dbReference>
<sequence>MHPHHEDTLAMQALAFDWAHSYDTKDWGLLASILSHELDVDYSQVTGSKCKTMTKDDFVAMLSDKTLLGNDLVSTHHLIGASKYEMLTESSAIGVHQIRAAHQRYTQSDKKAVAAKGHGHGLMQHKYLKTPQGWRIAGIRPIVYWNEYDFDKIFV</sequence>
<dbReference type="OrthoDB" id="5281072at2759"/>
<evidence type="ECO:0000313" key="4">
    <source>
        <dbReference type="EMBL" id="CZT17610.1"/>
    </source>
</evidence>
<protein>
    <submittedName>
        <fullName evidence="4">Related to scytalone dehydratase</fullName>
    </submittedName>
</protein>
<dbReference type="STRING" id="112498.A0A2D3UWT6"/>
<dbReference type="InterPro" id="IPR049884">
    <property type="entry name" value="Scytalone_dh"/>
</dbReference>
<comment type="similarity">
    <text evidence="1">Belongs to the scytalone dehydratase family.</text>
</comment>
<evidence type="ECO:0000259" key="3">
    <source>
        <dbReference type="Pfam" id="PF02982"/>
    </source>
</evidence>
<dbReference type="Proteomes" id="UP000225277">
    <property type="component" value="Unassembled WGS sequence"/>
</dbReference>
<dbReference type="GO" id="GO:0016829">
    <property type="term" value="F:lyase activity"/>
    <property type="evidence" value="ECO:0007669"/>
    <property type="project" value="UniProtKB-KW"/>
</dbReference>
<keyword evidence="2" id="KW-0456">Lyase</keyword>
<keyword evidence="5" id="KW-1185">Reference proteome</keyword>
<feature type="domain" description="Scytalone dehydratase-like" evidence="3">
    <location>
        <begin position="5"/>
        <end position="154"/>
    </location>
</feature>
<dbReference type="AlphaFoldDB" id="A0A2D3UWT6"/>
<dbReference type="GeneID" id="35598648"/>
<evidence type="ECO:0000256" key="2">
    <source>
        <dbReference type="ARBA" id="ARBA00023239"/>
    </source>
</evidence>
<dbReference type="Gene3D" id="3.10.450.50">
    <property type="match status" value="1"/>
</dbReference>
<evidence type="ECO:0000256" key="1">
    <source>
        <dbReference type="ARBA" id="ARBA00008584"/>
    </source>
</evidence>
<dbReference type="InterPro" id="IPR032710">
    <property type="entry name" value="NTF2-like_dom_sf"/>
</dbReference>
<dbReference type="Pfam" id="PF02982">
    <property type="entry name" value="Scytalone_dh"/>
    <property type="match status" value="1"/>
</dbReference>
<proteinExistence type="inferred from homology"/>
<dbReference type="EMBL" id="FJUY01000004">
    <property type="protein sequence ID" value="CZT17610.1"/>
    <property type="molecule type" value="Genomic_DNA"/>
</dbReference>
<evidence type="ECO:0000313" key="5">
    <source>
        <dbReference type="Proteomes" id="UP000225277"/>
    </source>
</evidence>
<reference evidence="4 5" key="1">
    <citation type="submission" date="2016-03" db="EMBL/GenBank/DDBJ databases">
        <authorList>
            <person name="Ploux O."/>
        </authorList>
    </citation>
    <scope>NUCLEOTIDE SEQUENCE [LARGE SCALE GENOMIC DNA]</scope>
    <source>
        <strain evidence="4 5">URUG2</strain>
    </source>
</reference>
<organism evidence="4 5">
    <name type="scientific">Ramularia collo-cygni</name>
    <dbReference type="NCBI Taxonomy" id="112498"/>
    <lineage>
        <taxon>Eukaryota</taxon>
        <taxon>Fungi</taxon>
        <taxon>Dikarya</taxon>
        <taxon>Ascomycota</taxon>
        <taxon>Pezizomycotina</taxon>
        <taxon>Dothideomycetes</taxon>
        <taxon>Dothideomycetidae</taxon>
        <taxon>Mycosphaerellales</taxon>
        <taxon>Mycosphaerellaceae</taxon>
        <taxon>Ramularia</taxon>
    </lineage>
</organism>
<dbReference type="SUPFAM" id="SSF54427">
    <property type="entry name" value="NTF2-like"/>
    <property type="match status" value="1"/>
</dbReference>
<accession>A0A2D3UWT6</accession>
<name>A0A2D3UWT6_9PEZI</name>